<accession>A0A174FAS9</accession>
<dbReference type="PANTHER" id="PTHR21240">
    <property type="entry name" value="2-AMINO-3-CARBOXYLMUCONATE-6-SEMIALDEHYDE DECARBOXYLASE"/>
    <property type="match status" value="1"/>
</dbReference>
<evidence type="ECO:0000313" key="5">
    <source>
        <dbReference type="Proteomes" id="UP000095395"/>
    </source>
</evidence>
<sequence length="286" mass="33316">MVNWKTIPKIDAHIHLMPPDVIEANQGFNDKFVDYGSVNDYLKLMDKYHIDSAFLMPFNDPYMLSMDFTVEAVNNNMTAMCKEGNADHKLYYFADIDLRNEMDKTIYELDRVTKQKECLGIKIHPSNTGYPVDGLYYDHIFDWANQNAILVEIHSYPRAHISDDVCSPARIRNVMKKYPNLRVSIAHLGGFQYKDLYGLDAYFNISAILPDLVKKYDITKTNQILRSFDLNKLVFATDYPDSRSLKPEEIYDTYFEILNQMDFTQEEAEKICKQNAMKMISQKGLF</sequence>
<evidence type="ECO:0000259" key="2">
    <source>
        <dbReference type="Pfam" id="PF04909"/>
    </source>
</evidence>
<dbReference type="GO" id="GO:0016787">
    <property type="term" value="F:hydrolase activity"/>
    <property type="evidence" value="ECO:0007669"/>
    <property type="project" value="UniProtKB-KW"/>
</dbReference>
<protein>
    <submittedName>
        <fullName evidence="4">Amidohydrolase</fullName>
    </submittedName>
    <submittedName>
        <fullName evidence="3">Predicted metal-dependent hydrolase of the TIM-barrel fold</fullName>
    </submittedName>
</protein>
<keyword evidence="3" id="KW-0378">Hydrolase</keyword>
<evidence type="ECO:0000313" key="6">
    <source>
        <dbReference type="Proteomes" id="UP000283701"/>
    </source>
</evidence>
<dbReference type="SUPFAM" id="SSF51556">
    <property type="entry name" value="Metallo-dependent hydrolases"/>
    <property type="match status" value="1"/>
</dbReference>
<evidence type="ECO:0000313" key="4">
    <source>
        <dbReference type="EMBL" id="RHF82214.1"/>
    </source>
</evidence>
<organism evidence="3 5">
    <name type="scientific">Roseburia inulinivorans</name>
    <dbReference type="NCBI Taxonomy" id="360807"/>
    <lineage>
        <taxon>Bacteria</taxon>
        <taxon>Bacillati</taxon>
        <taxon>Bacillota</taxon>
        <taxon>Clostridia</taxon>
        <taxon>Lachnospirales</taxon>
        <taxon>Lachnospiraceae</taxon>
        <taxon>Roseburia</taxon>
    </lineage>
</organism>
<feature type="domain" description="Amidohydrolase-related" evidence="2">
    <location>
        <begin position="10"/>
        <end position="279"/>
    </location>
</feature>
<dbReference type="GO" id="GO:0019748">
    <property type="term" value="P:secondary metabolic process"/>
    <property type="evidence" value="ECO:0007669"/>
    <property type="project" value="TreeGrafter"/>
</dbReference>
<dbReference type="PANTHER" id="PTHR21240:SF28">
    <property type="entry name" value="ISO-OROTATE DECARBOXYLASE (EUROFUNG)"/>
    <property type="match status" value="1"/>
</dbReference>
<dbReference type="Gene3D" id="3.20.20.140">
    <property type="entry name" value="Metal-dependent hydrolases"/>
    <property type="match status" value="1"/>
</dbReference>
<dbReference type="Pfam" id="PF04909">
    <property type="entry name" value="Amidohydro_2"/>
    <property type="match status" value="1"/>
</dbReference>
<dbReference type="EMBL" id="CYYR01000032">
    <property type="protein sequence ID" value="CUO45916.1"/>
    <property type="molecule type" value="Genomic_DNA"/>
</dbReference>
<keyword evidence="1" id="KW-0456">Lyase</keyword>
<reference evidence="3 5" key="1">
    <citation type="submission" date="2015-09" db="EMBL/GenBank/DDBJ databases">
        <authorList>
            <consortium name="Pathogen Informatics"/>
        </authorList>
    </citation>
    <scope>NUCLEOTIDE SEQUENCE [LARGE SCALE GENOMIC DNA]</scope>
    <source>
        <strain evidence="3 5">2789STDY5608835</strain>
    </source>
</reference>
<dbReference type="GO" id="GO:0016831">
    <property type="term" value="F:carboxy-lyase activity"/>
    <property type="evidence" value="ECO:0007669"/>
    <property type="project" value="InterPro"/>
</dbReference>
<dbReference type="GO" id="GO:0005737">
    <property type="term" value="C:cytoplasm"/>
    <property type="evidence" value="ECO:0007669"/>
    <property type="project" value="TreeGrafter"/>
</dbReference>
<dbReference type="CDD" id="cd01292">
    <property type="entry name" value="metallo-dependent_hydrolases"/>
    <property type="match status" value="1"/>
</dbReference>
<proteinExistence type="predicted"/>
<dbReference type="InterPro" id="IPR006680">
    <property type="entry name" value="Amidohydro-rel"/>
</dbReference>
<reference evidence="4 6" key="2">
    <citation type="submission" date="2018-08" db="EMBL/GenBank/DDBJ databases">
        <title>A genome reference for cultivated species of the human gut microbiota.</title>
        <authorList>
            <person name="Zou Y."/>
            <person name="Xue W."/>
            <person name="Luo G."/>
        </authorList>
    </citation>
    <scope>NUCLEOTIDE SEQUENCE [LARGE SCALE GENOMIC DNA]</scope>
    <source>
        <strain evidence="4 6">AM23-23AC</strain>
    </source>
</reference>
<dbReference type="EMBL" id="QRHP01000019">
    <property type="protein sequence ID" value="RHF82214.1"/>
    <property type="molecule type" value="Genomic_DNA"/>
</dbReference>
<dbReference type="InterPro" id="IPR032466">
    <property type="entry name" value="Metal_Hydrolase"/>
</dbReference>
<dbReference type="InterPro" id="IPR032465">
    <property type="entry name" value="ACMSD"/>
</dbReference>
<gene>
    <name evidence="4" type="ORF">DW654_13660</name>
    <name evidence="3" type="ORF">ERS852392_03234</name>
</gene>
<dbReference type="RefSeq" id="WP_055303226.1">
    <property type="nucleotide sequence ID" value="NZ_CYYR01000032.1"/>
</dbReference>
<dbReference type="AlphaFoldDB" id="A0A174FAS9"/>
<dbReference type="Proteomes" id="UP000095395">
    <property type="component" value="Unassembled WGS sequence"/>
</dbReference>
<evidence type="ECO:0000313" key="3">
    <source>
        <dbReference type="EMBL" id="CUO45916.1"/>
    </source>
</evidence>
<evidence type="ECO:0000256" key="1">
    <source>
        <dbReference type="ARBA" id="ARBA00023239"/>
    </source>
</evidence>
<dbReference type="Proteomes" id="UP000283701">
    <property type="component" value="Unassembled WGS sequence"/>
</dbReference>
<name>A0A174FAS9_9FIRM</name>